<keyword evidence="1" id="KW-0193">Cuticle</keyword>
<accession>A0A6P3WPV8</accession>
<dbReference type="InterPro" id="IPR050468">
    <property type="entry name" value="Cuticle_Struct_Prot"/>
</dbReference>
<organism evidence="2 3">
    <name type="scientific">Dinoponera quadriceps</name>
    <name type="common">South American ant</name>
    <dbReference type="NCBI Taxonomy" id="609295"/>
    <lineage>
        <taxon>Eukaryota</taxon>
        <taxon>Metazoa</taxon>
        <taxon>Ecdysozoa</taxon>
        <taxon>Arthropoda</taxon>
        <taxon>Hexapoda</taxon>
        <taxon>Insecta</taxon>
        <taxon>Pterygota</taxon>
        <taxon>Neoptera</taxon>
        <taxon>Endopterygota</taxon>
        <taxon>Hymenoptera</taxon>
        <taxon>Apocrita</taxon>
        <taxon>Aculeata</taxon>
        <taxon>Formicoidea</taxon>
        <taxon>Formicidae</taxon>
        <taxon>Ponerinae</taxon>
        <taxon>Ponerini</taxon>
        <taxon>Dinoponera</taxon>
    </lineage>
</organism>
<reference evidence="3" key="1">
    <citation type="submission" date="2025-08" db="UniProtKB">
        <authorList>
            <consortium name="RefSeq"/>
        </authorList>
    </citation>
    <scope>IDENTIFICATION</scope>
</reference>
<dbReference type="Proteomes" id="UP000515204">
    <property type="component" value="Unplaced"/>
</dbReference>
<evidence type="ECO:0000313" key="3">
    <source>
        <dbReference type="RefSeq" id="XP_014467897.1"/>
    </source>
</evidence>
<evidence type="ECO:0000256" key="1">
    <source>
        <dbReference type="PROSITE-ProRule" id="PRU00497"/>
    </source>
</evidence>
<keyword evidence="2" id="KW-1185">Reference proteome</keyword>
<protein>
    <submittedName>
        <fullName evidence="3">Uncharacterized protein LOC106740930</fullName>
    </submittedName>
</protein>
<name>A0A6P3WPV8_DINQU</name>
<dbReference type="InterPro" id="IPR000618">
    <property type="entry name" value="Insect_cuticle"/>
</dbReference>
<dbReference type="AlphaFoldDB" id="A0A6P3WPV8"/>
<dbReference type="PROSITE" id="PS51155">
    <property type="entry name" value="CHIT_BIND_RR_2"/>
    <property type="match status" value="1"/>
</dbReference>
<dbReference type="RefSeq" id="XP_014467897.1">
    <property type="nucleotide sequence ID" value="XM_014612411.1"/>
</dbReference>
<sequence length="190" mass="22311">MLNNWKRQKKRGRDKNSIMGKVRVLRRHNTRELERARKDQFIWNCSPRKEDTMYIECFLLLKLSSLATMLAVHDYRDVNGSIVPPHTNRTSILHPAVMSKRETEESSDGSRIDFQLRNHRGPGTYIFGFDTGRGKSRQYRIEERLQNGSVKGRYGFYDPKGKLRIINYIAEPSNGYQERHHETITSKPET</sequence>
<gene>
    <name evidence="3" type="primary">LOC106740930</name>
</gene>
<dbReference type="OrthoDB" id="6436078at2759"/>
<evidence type="ECO:0000313" key="2">
    <source>
        <dbReference type="Proteomes" id="UP000515204"/>
    </source>
</evidence>
<dbReference type="PANTHER" id="PTHR10380">
    <property type="entry name" value="CUTICLE PROTEIN"/>
    <property type="match status" value="1"/>
</dbReference>
<dbReference type="Pfam" id="PF00379">
    <property type="entry name" value="Chitin_bind_4"/>
    <property type="match status" value="1"/>
</dbReference>
<dbReference type="GO" id="GO:0062129">
    <property type="term" value="C:chitin-based extracellular matrix"/>
    <property type="evidence" value="ECO:0007669"/>
    <property type="project" value="TreeGrafter"/>
</dbReference>
<dbReference type="PANTHER" id="PTHR10380:SF240">
    <property type="match status" value="1"/>
</dbReference>
<dbReference type="GeneID" id="106740930"/>
<dbReference type="KEGG" id="dqu:106740930"/>
<proteinExistence type="predicted"/>
<dbReference type="GO" id="GO:0008010">
    <property type="term" value="F:structural constituent of chitin-based larval cuticle"/>
    <property type="evidence" value="ECO:0007669"/>
    <property type="project" value="TreeGrafter"/>
</dbReference>